<accession>A0A151Z7H8</accession>
<comment type="caution">
    <text evidence="2">The sequence shown here is derived from an EMBL/GenBank/DDBJ whole genome shotgun (WGS) entry which is preliminary data.</text>
</comment>
<evidence type="ECO:0000313" key="2">
    <source>
        <dbReference type="EMBL" id="KYQ89919.1"/>
    </source>
</evidence>
<gene>
    <name evidence="2" type="ORF">DLAC_08487</name>
</gene>
<keyword evidence="3" id="KW-1185">Reference proteome</keyword>
<feature type="domain" description="F-box" evidence="1">
    <location>
        <begin position="367"/>
        <end position="421"/>
    </location>
</feature>
<evidence type="ECO:0000313" key="3">
    <source>
        <dbReference type="Proteomes" id="UP000076078"/>
    </source>
</evidence>
<dbReference type="SUPFAM" id="SSF81383">
    <property type="entry name" value="F-box domain"/>
    <property type="match status" value="1"/>
</dbReference>
<protein>
    <recommendedName>
        <fullName evidence="1">F-box domain-containing protein</fullName>
    </recommendedName>
</protein>
<organism evidence="2 3">
    <name type="scientific">Tieghemostelium lacteum</name>
    <name type="common">Slime mold</name>
    <name type="synonym">Dictyostelium lacteum</name>
    <dbReference type="NCBI Taxonomy" id="361077"/>
    <lineage>
        <taxon>Eukaryota</taxon>
        <taxon>Amoebozoa</taxon>
        <taxon>Evosea</taxon>
        <taxon>Eumycetozoa</taxon>
        <taxon>Dictyostelia</taxon>
        <taxon>Dictyosteliales</taxon>
        <taxon>Raperosteliaceae</taxon>
        <taxon>Tieghemostelium</taxon>
    </lineage>
</organism>
<dbReference type="EMBL" id="LODT01000037">
    <property type="protein sequence ID" value="KYQ89919.1"/>
    <property type="molecule type" value="Genomic_DNA"/>
</dbReference>
<sequence>MSVFLILLKYIVKENNILLVLRLVSKEWKNTIEKHNDDQLWKELVVSRWPLFNSLNIDISQSKAIYQQSNNNAQVELLDFSYEENCFSRDNEYYQKKEKFLKIDYFKLVSFTWKDVFFQLLKRDTILYNLSEGIITKPEDSFSMVNRKLNGLSILEHPIMECNLYLLNKIKMYQNLESLKTLKYQQLFQYNSSLFFLYQSIEYHFIHLKNEIHDFNNRKSSLTRGTIRDIKGNPLELNLIFYSNVCDGHSGSYQFHPDNSIKIGNNIYYFSKYCKRTAQVKFHSIFLNNVREQLTCGQVNLITIDEVKSLVRTLIPNYHFKDDFFIREEFGYSTDRYDHVAIEIVNHQDPKYFQISPSIIQQQDSINVTTSQFPKIIIRPIIKYLLISSSNSTISNGIKTISLVCKLWNILIQDDEIWRLLSLKRWSSLLQLNNNLTISQSNLIEIQNYPNPQKVQDYYVIKRKFIEYIPDHLHIKSWKELFIQRFRKEQLPMNLLLNIQSQCQQLSNIDHESIDSSIQRYKEIVLFTRVPKSEDQDLQFLFESLIYRNYYFKVKSDFIDYDLGMSTQHLWYIVGTFMDKNFNQFEFKFSYREETSGDSDHGDHDRFQIFQVGNKSLSFSDYYVHEPQPVINYFEELSNNINLDINSINKFHSFLINMSKTRLEDVSYPFVAETNEEIEYENRKIKSMVYAINKN</sequence>
<dbReference type="InParanoid" id="A0A151Z7H8"/>
<dbReference type="Proteomes" id="UP000076078">
    <property type="component" value="Unassembled WGS sequence"/>
</dbReference>
<dbReference type="PROSITE" id="PS50181">
    <property type="entry name" value="FBOX"/>
    <property type="match status" value="1"/>
</dbReference>
<name>A0A151Z7H8_TIELA</name>
<dbReference type="Gene3D" id="1.20.1280.50">
    <property type="match status" value="1"/>
</dbReference>
<reference evidence="2 3" key="1">
    <citation type="submission" date="2015-12" db="EMBL/GenBank/DDBJ databases">
        <title>Dictyostelia acquired genes for synthesis and detection of signals that induce cell-type specialization by lateral gene transfer from prokaryotes.</title>
        <authorList>
            <person name="Gloeckner G."/>
            <person name="Schaap P."/>
        </authorList>
    </citation>
    <scope>NUCLEOTIDE SEQUENCE [LARGE SCALE GENOMIC DNA]</scope>
    <source>
        <strain evidence="2 3">TK</strain>
    </source>
</reference>
<proteinExistence type="predicted"/>
<dbReference type="InterPro" id="IPR036047">
    <property type="entry name" value="F-box-like_dom_sf"/>
</dbReference>
<evidence type="ECO:0000259" key="1">
    <source>
        <dbReference type="PROSITE" id="PS50181"/>
    </source>
</evidence>
<dbReference type="AlphaFoldDB" id="A0A151Z7H8"/>
<dbReference type="InterPro" id="IPR001810">
    <property type="entry name" value="F-box_dom"/>
</dbReference>